<keyword evidence="2" id="KW-0677">Repeat</keyword>
<evidence type="ECO:0000313" key="10">
    <source>
        <dbReference type="Proteomes" id="UP000800200"/>
    </source>
</evidence>
<organism evidence="9 10">
    <name type="scientific">Zopfia rhizophila CBS 207.26</name>
    <dbReference type="NCBI Taxonomy" id="1314779"/>
    <lineage>
        <taxon>Eukaryota</taxon>
        <taxon>Fungi</taxon>
        <taxon>Dikarya</taxon>
        <taxon>Ascomycota</taxon>
        <taxon>Pezizomycotina</taxon>
        <taxon>Dothideomycetes</taxon>
        <taxon>Dothideomycetes incertae sedis</taxon>
        <taxon>Zopfiaceae</taxon>
        <taxon>Zopfia</taxon>
    </lineage>
</organism>
<dbReference type="SUPFAM" id="SSF50978">
    <property type="entry name" value="WD40 repeat-like"/>
    <property type="match status" value="1"/>
</dbReference>
<feature type="compositionally biased region" description="Low complexity" evidence="8">
    <location>
        <begin position="411"/>
        <end position="433"/>
    </location>
</feature>
<feature type="region of interest" description="Disordered" evidence="8">
    <location>
        <begin position="293"/>
        <end position="321"/>
    </location>
</feature>
<dbReference type="PANTHER" id="PTHR19854:SF1">
    <property type="entry name" value="GUANINE NUCLEOTIDE-BINDING PROTEIN SUBUNIT BETA-LIKE PROTEIN 1"/>
    <property type="match status" value="1"/>
</dbReference>
<feature type="compositionally biased region" description="Polar residues" evidence="8">
    <location>
        <begin position="377"/>
        <end position="391"/>
    </location>
</feature>
<gene>
    <name evidence="9" type="ORF">K469DRAFT_703556</name>
</gene>
<dbReference type="InterPro" id="IPR036322">
    <property type="entry name" value="WD40_repeat_dom_sf"/>
</dbReference>
<comment type="function">
    <text evidence="3">Component of the ASTRA complex involved in chromatin remodeling.</text>
</comment>
<sequence length="597" mass="64896">MAAELQSTSLPPAQPSYIFRGHTAQIHSVQIVRQNTRLLTGDADGWIVYWKLESKRPVAVWRAHDAAILGTAEWGLDKIITHGRDNALKVWQIRATDEPNLSTVLPADGSTAHRPKPWLLHSLPVNTLNFSPFSMCHERPAVNIPGGESIGLDQGHASSTGLSDSILVAVPARDDKKIEVYQLPSERLAYIVRRVQPTDTGMVMAVKLIHRQYSNNLMVIAGYEGGFTAVHLLDRYSRPTPLASTRTIPEFAQTIYLSQPHTQPILSLDASPDAKTYFTSSADAVIAAHRIPEPPLNIDDTNNPSTIGANESPSVAEGAPITVIGSPSMNLRIAEKPLHGSRLSSTLPTLIEQATPSSSAATSSQDVTSPTQPTPSPAGTSSTEPLTFSKQPISSPSAATSPITFSKQPINSSPTSYNPNTSQSPMPKAPSGLSSLLSTALLQPKLKPPQRPAPITSPQPAYKTVQTKHAGQQSLRVRSDGRLLVTGGWDSRVRIYSAKTLKEVAVLKWHKEGVYAAGFGEILDNNDSSPYIEKLRKEPSQDTAEEERNSEAGEVAKREYRLSGLSKLQRQREEKMQMKHLVVAGAKDGKVSLWEIY</sequence>
<evidence type="ECO:0000256" key="8">
    <source>
        <dbReference type="SAM" id="MobiDB-lite"/>
    </source>
</evidence>
<dbReference type="InterPro" id="IPR015943">
    <property type="entry name" value="WD40/YVTN_repeat-like_dom_sf"/>
</dbReference>
<evidence type="ECO:0000256" key="4">
    <source>
        <dbReference type="ARBA" id="ARBA00037931"/>
    </source>
</evidence>
<name>A0A6A6E850_9PEZI</name>
<keyword evidence="1 7" id="KW-0853">WD repeat</keyword>
<feature type="repeat" description="WD" evidence="7">
    <location>
        <begin position="19"/>
        <end position="60"/>
    </location>
</feature>
<feature type="compositionally biased region" description="Pro residues" evidence="8">
    <location>
        <begin position="446"/>
        <end position="457"/>
    </location>
</feature>
<dbReference type="Proteomes" id="UP000800200">
    <property type="component" value="Unassembled WGS sequence"/>
</dbReference>
<feature type="compositionally biased region" description="Polar residues" evidence="8">
    <location>
        <begin position="458"/>
        <end position="474"/>
    </location>
</feature>
<comment type="subunit">
    <text evidence="5">Component of the ASTRA chromatin remodeling machinery complex.</text>
</comment>
<evidence type="ECO:0000256" key="2">
    <source>
        <dbReference type="ARBA" id="ARBA00022737"/>
    </source>
</evidence>
<evidence type="ECO:0000256" key="6">
    <source>
        <dbReference type="ARBA" id="ARBA00040563"/>
    </source>
</evidence>
<evidence type="ECO:0000256" key="3">
    <source>
        <dbReference type="ARBA" id="ARBA00037338"/>
    </source>
</evidence>
<dbReference type="EMBL" id="ML994624">
    <property type="protein sequence ID" value="KAF2188101.1"/>
    <property type="molecule type" value="Genomic_DNA"/>
</dbReference>
<protein>
    <recommendedName>
        <fullName evidence="6">ASTRA-associated protein 1</fullName>
    </recommendedName>
</protein>
<dbReference type="PANTHER" id="PTHR19854">
    <property type="entry name" value="TRANSDUCIN BETA-LIKE 3"/>
    <property type="match status" value="1"/>
</dbReference>
<dbReference type="Pfam" id="PF00400">
    <property type="entry name" value="WD40"/>
    <property type="match status" value="2"/>
</dbReference>
<accession>A0A6A6E850</accession>
<feature type="repeat" description="WD" evidence="7">
    <location>
        <begin position="581"/>
        <end position="597"/>
    </location>
</feature>
<dbReference type="OrthoDB" id="7668193at2759"/>
<feature type="region of interest" description="Disordered" evidence="8">
    <location>
        <begin position="536"/>
        <end position="556"/>
    </location>
</feature>
<feature type="region of interest" description="Disordered" evidence="8">
    <location>
        <begin position="353"/>
        <end position="433"/>
    </location>
</feature>
<dbReference type="InterPro" id="IPR019775">
    <property type="entry name" value="WD40_repeat_CS"/>
</dbReference>
<proteinExistence type="inferred from homology"/>
<evidence type="ECO:0000313" key="9">
    <source>
        <dbReference type="EMBL" id="KAF2188101.1"/>
    </source>
</evidence>
<dbReference type="Gene3D" id="2.130.10.10">
    <property type="entry name" value="YVTN repeat-like/Quinoprotein amine dehydrogenase"/>
    <property type="match status" value="2"/>
</dbReference>
<dbReference type="PROSITE" id="PS00678">
    <property type="entry name" value="WD_REPEATS_1"/>
    <property type="match status" value="1"/>
</dbReference>
<evidence type="ECO:0000256" key="1">
    <source>
        <dbReference type="ARBA" id="ARBA00022574"/>
    </source>
</evidence>
<dbReference type="InterPro" id="IPR001680">
    <property type="entry name" value="WD40_rpt"/>
</dbReference>
<dbReference type="SMART" id="SM00320">
    <property type="entry name" value="WD40"/>
    <property type="match status" value="5"/>
</dbReference>
<feature type="compositionally biased region" description="Polar residues" evidence="8">
    <location>
        <begin position="299"/>
        <end position="313"/>
    </location>
</feature>
<feature type="region of interest" description="Disordered" evidence="8">
    <location>
        <begin position="445"/>
        <end position="474"/>
    </location>
</feature>
<keyword evidence="10" id="KW-1185">Reference proteome</keyword>
<evidence type="ECO:0000256" key="5">
    <source>
        <dbReference type="ARBA" id="ARBA00038749"/>
    </source>
</evidence>
<feature type="compositionally biased region" description="Low complexity" evidence="8">
    <location>
        <begin position="354"/>
        <end position="369"/>
    </location>
</feature>
<reference evidence="9" key="1">
    <citation type="journal article" date="2020" name="Stud. Mycol.">
        <title>101 Dothideomycetes genomes: a test case for predicting lifestyles and emergence of pathogens.</title>
        <authorList>
            <person name="Haridas S."/>
            <person name="Albert R."/>
            <person name="Binder M."/>
            <person name="Bloem J."/>
            <person name="Labutti K."/>
            <person name="Salamov A."/>
            <person name="Andreopoulos B."/>
            <person name="Baker S."/>
            <person name="Barry K."/>
            <person name="Bills G."/>
            <person name="Bluhm B."/>
            <person name="Cannon C."/>
            <person name="Castanera R."/>
            <person name="Culley D."/>
            <person name="Daum C."/>
            <person name="Ezra D."/>
            <person name="Gonzalez J."/>
            <person name="Henrissat B."/>
            <person name="Kuo A."/>
            <person name="Liang C."/>
            <person name="Lipzen A."/>
            <person name="Lutzoni F."/>
            <person name="Magnuson J."/>
            <person name="Mondo S."/>
            <person name="Nolan M."/>
            <person name="Ohm R."/>
            <person name="Pangilinan J."/>
            <person name="Park H.-J."/>
            <person name="Ramirez L."/>
            <person name="Alfaro M."/>
            <person name="Sun H."/>
            <person name="Tritt A."/>
            <person name="Yoshinaga Y."/>
            <person name="Zwiers L.-H."/>
            <person name="Turgeon B."/>
            <person name="Goodwin S."/>
            <person name="Spatafora J."/>
            <person name="Crous P."/>
            <person name="Grigoriev I."/>
        </authorList>
    </citation>
    <scope>NUCLEOTIDE SEQUENCE</scope>
    <source>
        <strain evidence="9">CBS 207.26</strain>
    </source>
</reference>
<comment type="similarity">
    <text evidence="4">Belongs to the WD repeat ASA1 family.</text>
</comment>
<dbReference type="PROSITE" id="PS50082">
    <property type="entry name" value="WD_REPEATS_2"/>
    <property type="match status" value="2"/>
</dbReference>
<evidence type="ECO:0000256" key="7">
    <source>
        <dbReference type="PROSITE-ProRule" id="PRU00221"/>
    </source>
</evidence>
<feature type="compositionally biased region" description="Low complexity" evidence="8">
    <location>
        <begin position="392"/>
        <end position="404"/>
    </location>
</feature>
<dbReference type="AlphaFoldDB" id="A0A6A6E850"/>
<dbReference type="PROSITE" id="PS50294">
    <property type="entry name" value="WD_REPEATS_REGION"/>
    <property type="match status" value="1"/>
</dbReference>